<dbReference type="Pfam" id="PF00496">
    <property type="entry name" value="SBP_bac_5"/>
    <property type="match status" value="1"/>
</dbReference>
<accession>A0ABY6HEJ1</accession>
<gene>
    <name evidence="6" type="ORF">LNN31_00095</name>
</gene>
<feature type="signal peptide" evidence="4">
    <location>
        <begin position="1"/>
        <end position="27"/>
    </location>
</feature>
<dbReference type="SUPFAM" id="SSF53850">
    <property type="entry name" value="Periplasmic binding protein-like II"/>
    <property type="match status" value="1"/>
</dbReference>
<evidence type="ECO:0000313" key="7">
    <source>
        <dbReference type="Proteomes" id="UP001163550"/>
    </source>
</evidence>
<evidence type="ECO:0000259" key="5">
    <source>
        <dbReference type="Pfam" id="PF00496"/>
    </source>
</evidence>
<dbReference type="InterPro" id="IPR030678">
    <property type="entry name" value="Peptide/Ni-bd"/>
</dbReference>
<feature type="chain" id="PRO_5046054526" evidence="4">
    <location>
        <begin position="28"/>
        <end position="505"/>
    </location>
</feature>
<dbReference type="PIRSF" id="PIRSF002741">
    <property type="entry name" value="MppA"/>
    <property type="match status" value="1"/>
</dbReference>
<organism evidence="6 7">
    <name type="scientific">Acetobacterium wieringae</name>
    <dbReference type="NCBI Taxonomy" id="52694"/>
    <lineage>
        <taxon>Bacteria</taxon>
        <taxon>Bacillati</taxon>
        <taxon>Bacillota</taxon>
        <taxon>Clostridia</taxon>
        <taxon>Eubacteriales</taxon>
        <taxon>Eubacteriaceae</taxon>
        <taxon>Acetobacterium</taxon>
    </lineage>
</organism>
<proteinExistence type="inferred from homology"/>
<protein>
    <submittedName>
        <fullName evidence="6">ABC transporter substrate-binding protein</fullName>
    </submittedName>
</protein>
<comment type="similarity">
    <text evidence="2">Belongs to the bacterial solute-binding protein 5 family.</text>
</comment>
<dbReference type="InterPro" id="IPR023765">
    <property type="entry name" value="SBP_5_CS"/>
</dbReference>
<feature type="domain" description="Solute-binding protein family 5" evidence="5">
    <location>
        <begin position="75"/>
        <end position="424"/>
    </location>
</feature>
<evidence type="ECO:0000256" key="1">
    <source>
        <dbReference type="ARBA" id="ARBA00004193"/>
    </source>
</evidence>
<keyword evidence="7" id="KW-1185">Reference proteome</keyword>
<keyword evidence="3 4" id="KW-0732">Signal</keyword>
<dbReference type="CDD" id="cd08490">
    <property type="entry name" value="PBP2_NikA_DppA_OppA_like_3"/>
    <property type="match status" value="1"/>
</dbReference>
<evidence type="ECO:0000256" key="2">
    <source>
        <dbReference type="ARBA" id="ARBA00005695"/>
    </source>
</evidence>
<dbReference type="Proteomes" id="UP001163550">
    <property type="component" value="Chromosome"/>
</dbReference>
<dbReference type="EMBL" id="CP087994">
    <property type="protein sequence ID" value="UYO62890.1"/>
    <property type="molecule type" value="Genomic_DNA"/>
</dbReference>
<name>A0ABY6HEJ1_9FIRM</name>
<dbReference type="PANTHER" id="PTHR30290:SF81">
    <property type="entry name" value="OLIGOPEPTIDE-BINDING PROTEIN OPPA"/>
    <property type="match status" value="1"/>
</dbReference>
<evidence type="ECO:0000256" key="3">
    <source>
        <dbReference type="ARBA" id="ARBA00022729"/>
    </source>
</evidence>
<dbReference type="RefSeq" id="WP_228881805.1">
    <property type="nucleotide sequence ID" value="NZ_CABIIK010000038.1"/>
</dbReference>
<evidence type="ECO:0000313" key="6">
    <source>
        <dbReference type="EMBL" id="UYO62890.1"/>
    </source>
</evidence>
<dbReference type="Gene3D" id="3.10.105.10">
    <property type="entry name" value="Dipeptide-binding Protein, Domain 3"/>
    <property type="match status" value="1"/>
</dbReference>
<dbReference type="PROSITE" id="PS01040">
    <property type="entry name" value="SBP_BACTERIAL_5"/>
    <property type="match status" value="1"/>
</dbReference>
<dbReference type="Gene3D" id="3.40.190.10">
    <property type="entry name" value="Periplasmic binding protein-like II"/>
    <property type="match status" value="1"/>
</dbReference>
<dbReference type="PANTHER" id="PTHR30290">
    <property type="entry name" value="PERIPLASMIC BINDING COMPONENT OF ABC TRANSPORTER"/>
    <property type="match status" value="1"/>
</dbReference>
<sequence length="505" mass="55328">MKRKISMLTLLVVLIASLLTGCGSTTATDASEKHLVWGETQAVTSLDPAIDWQGWFTVRYAISETLFKLDQELVPQPWLAESYENMDANTWKITIKEGINFSNGNPMTAEAVIENLKKVGSVNKRASAFGEATYTVEGNTITIKTASPYPTLINDLCDPYASIIDLSAAEDLNHKPIGTGPYVVTDFVEKTTIDLAANEDYWDGKPNIGTVQVKFVTDTDTLAMALQSGEVDVAMNLTSDSRETFETNKDFKIEEVSTSRSYFMYYNLQTVTDSAVRKAISMAINKDGMAEFLFEGSVTPAIGAFPMDLAYGGSHLKGSTFNLEEARKILSAAGYKDSDGDGIVEKDGKPLTLRLVTYKRLKNEAIVTELQSELKAIGIQGEVTVNDNSDFFKAGEFDLGIYSIVTTAVGDPQAFLSSTFGAEGVTNFGHYSNAEVNALLTQLKAEFDSSKRSDLAISIQQKALDEYAFDNIGFVNMAMYMDANITGLTPHPTDYYQMNAKMNIE</sequence>
<dbReference type="InterPro" id="IPR039424">
    <property type="entry name" value="SBP_5"/>
</dbReference>
<comment type="subcellular location">
    <subcellularLocation>
        <location evidence="1">Cell membrane</location>
        <topology evidence="1">Lipid-anchor</topology>
    </subcellularLocation>
</comment>
<dbReference type="InterPro" id="IPR000914">
    <property type="entry name" value="SBP_5_dom"/>
</dbReference>
<dbReference type="PROSITE" id="PS51257">
    <property type="entry name" value="PROKAR_LIPOPROTEIN"/>
    <property type="match status" value="1"/>
</dbReference>
<reference evidence="6" key="1">
    <citation type="submission" date="2021-11" db="EMBL/GenBank/DDBJ databases">
        <title>Isoprene-degrading acetogen.</title>
        <authorList>
            <person name="Yang Y."/>
            <person name="Jin H."/>
            <person name="Yan J."/>
        </authorList>
    </citation>
    <scope>NUCLEOTIDE SEQUENCE</scope>
    <source>
        <strain evidence="6">Berkeley</strain>
    </source>
</reference>
<evidence type="ECO:0000256" key="4">
    <source>
        <dbReference type="SAM" id="SignalP"/>
    </source>
</evidence>